<dbReference type="Proteomes" id="UP001060085">
    <property type="component" value="Linkage Group LG02"/>
</dbReference>
<protein>
    <submittedName>
        <fullName evidence="1">Uncharacterized protein</fullName>
    </submittedName>
</protein>
<sequence length="665" mass="76154">MLHADKLICESLIIVEYIDEFWKDGPSILPSDPYDRAIARFWADYIDKWFALVVQLIKEQEEDSKEALKEKIYEGLVLLEDAFVKLSKGKAFFGGDNIGYLDIVLGCFLGGLKIFDTVGELKIFDETRFPRLVGWADRFLSENVTQNVIPEHEELMKKFNLLQARLMRAQEEDSKEASNEDLVVLEDAFVKVSRGKAFFGGETIGMAATSDLKLIGVKPSPYVNRVQFALKIKAIDDYEFIIEENLHHHKSELLLKSNPVHKKIPVLIHNDKPICESLIIIEYIDEFWKNDPSILPSNPYDRAVARFWADYIDKWFALVMELMKSQEEDSKPALREKIYEGLVLLEDAFVKVSNGKPFFGGDNIGYLDIALGCFLGWLKVVDTVGELKIFDETRFSGLVGWAERFLSEEITQGVILEHEELMKIFNLVQARMAATASKESPYVNLIQFALKIKEVDYEFIIENLPHHKSELLLKSNPVHKKVPVLIHADKSICESLVIVEYIDEFWNDGPSILPSNPYDRSIARFWANYIDKWFDLVIELMKAKEEDSKPALREKIYEEGLVVLEDAFFKCSKGKAFFGGETIGYLDIVLGCFLGWLKIVDTLGELKIFDEKRIPGLVGWAERFLSHKITQNVIPTSQKLMEIFNLVHGREIFNFVQISTAASSK</sequence>
<proteinExistence type="predicted"/>
<accession>A0ACC0C2U2</accession>
<evidence type="ECO:0000313" key="1">
    <source>
        <dbReference type="EMBL" id="KAI5679106.1"/>
    </source>
</evidence>
<reference evidence="2" key="1">
    <citation type="journal article" date="2023" name="Nat. Plants">
        <title>Single-cell RNA sequencing provides a high-resolution roadmap for understanding the multicellular compartmentation of specialized metabolism.</title>
        <authorList>
            <person name="Sun S."/>
            <person name="Shen X."/>
            <person name="Li Y."/>
            <person name="Li Y."/>
            <person name="Wang S."/>
            <person name="Li R."/>
            <person name="Zhang H."/>
            <person name="Shen G."/>
            <person name="Guo B."/>
            <person name="Wei J."/>
            <person name="Xu J."/>
            <person name="St-Pierre B."/>
            <person name="Chen S."/>
            <person name="Sun C."/>
        </authorList>
    </citation>
    <scope>NUCLEOTIDE SEQUENCE [LARGE SCALE GENOMIC DNA]</scope>
</reference>
<organism evidence="1 2">
    <name type="scientific">Catharanthus roseus</name>
    <name type="common">Madagascar periwinkle</name>
    <name type="synonym">Vinca rosea</name>
    <dbReference type="NCBI Taxonomy" id="4058"/>
    <lineage>
        <taxon>Eukaryota</taxon>
        <taxon>Viridiplantae</taxon>
        <taxon>Streptophyta</taxon>
        <taxon>Embryophyta</taxon>
        <taxon>Tracheophyta</taxon>
        <taxon>Spermatophyta</taxon>
        <taxon>Magnoliopsida</taxon>
        <taxon>eudicotyledons</taxon>
        <taxon>Gunneridae</taxon>
        <taxon>Pentapetalae</taxon>
        <taxon>asterids</taxon>
        <taxon>lamiids</taxon>
        <taxon>Gentianales</taxon>
        <taxon>Apocynaceae</taxon>
        <taxon>Rauvolfioideae</taxon>
        <taxon>Vinceae</taxon>
        <taxon>Catharanthinae</taxon>
        <taxon>Catharanthus</taxon>
    </lineage>
</organism>
<comment type="caution">
    <text evidence="1">The sequence shown here is derived from an EMBL/GenBank/DDBJ whole genome shotgun (WGS) entry which is preliminary data.</text>
</comment>
<gene>
    <name evidence="1" type="ORF">M9H77_10056</name>
</gene>
<name>A0ACC0C2U2_CATRO</name>
<keyword evidence="2" id="KW-1185">Reference proteome</keyword>
<dbReference type="EMBL" id="CM044702">
    <property type="protein sequence ID" value="KAI5679106.1"/>
    <property type="molecule type" value="Genomic_DNA"/>
</dbReference>
<evidence type="ECO:0000313" key="2">
    <source>
        <dbReference type="Proteomes" id="UP001060085"/>
    </source>
</evidence>